<feature type="domain" description="ADYC" evidence="2">
    <location>
        <begin position="47"/>
        <end position="223"/>
    </location>
</feature>
<dbReference type="AlphaFoldDB" id="A0A2P1PW23"/>
<reference evidence="3 4" key="2">
    <citation type="submission" date="2018-03" db="EMBL/GenBank/DDBJ databases">
        <authorList>
            <person name="Keele B.F."/>
        </authorList>
    </citation>
    <scope>NUCLEOTIDE SEQUENCE [LARGE SCALE GENOMIC DNA]</scope>
    <source>
        <strain evidence="3 4">D13</strain>
    </source>
</reference>
<protein>
    <recommendedName>
        <fullName evidence="2">ADYC domain-containing protein</fullName>
    </recommendedName>
</protein>
<gene>
    <name evidence="3" type="ORF">C7S18_18600</name>
</gene>
<evidence type="ECO:0000256" key="1">
    <source>
        <dbReference type="SAM" id="SignalP"/>
    </source>
</evidence>
<dbReference type="RefSeq" id="WP_106892976.1">
    <property type="nucleotide sequence ID" value="NZ_CP027860.1"/>
</dbReference>
<proteinExistence type="predicted"/>
<dbReference type="Proteomes" id="UP000241074">
    <property type="component" value="Chromosome"/>
</dbReference>
<accession>A0A2P1PW23</accession>
<dbReference type="KEGG" id="xba:C7S18_18600"/>
<reference evidence="3 4" key="1">
    <citation type="submission" date="2018-03" db="EMBL/GenBank/DDBJ databases">
        <title>Ahniella affigens gen. nov., sp. nov., a gammaproteobacterium isolated from sandy soil near a stream.</title>
        <authorList>
            <person name="Ko Y."/>
            <person name="Kim J.-H."/>
        </authorList>
    </citation>
    <scope>NUCLEOTIDE SEQUENCE [LARGE SCALE GENOMIC DNA]</scope>
    <source>
        <strain evidence="3 4">D13</strain>
    </source>
</reference>
<dbReference type="InterPro" id="IPR045426">
    <property type="entry name" value="ADYC"/>
</dbReference>
<evidence type="ECO:0000313" key="3">
    <source>
        <dbReference type="EMBL" id="AVP99057.1"/>
    </source>
</evidence>
<evidence type="ECO:0000313" key="4">
    <source>
        <dbReference type="Proteomes" id="UP000241074"/>
    </source>
</evidence>
<dbReference type="Pfam" id="PF20032">
    <property type="entry name" value="ADYC"/>
    <property type="match status" value="1"/>
</dbReference>
<keyword evidence="4" id="KW-1185">Reference proteome</keyword>
<sequence>MRLPNLIVGLILGAVSSALLAANPQALRVEGTRLVVTDDQGREREQADLVGAELQLGTAGTLQVLSASKDPSARFDEVWLYQLQLRPTGALMFQSFCAPDPYGDTRVVVYQGYFDQDRRYVADATRFSLSCVSGVEAKCLRWGYLPWRTAPANGASLEPYYTACINMARADYCGNDAPSTRNGTAIDIYDRVGVQTSDASITDMAFEAGWNEHGAVCVAHTRIVENLTLDGLHTNCPRLAEAPSGADCDDATANTAGALLFNRSKLTASHQ</sequence>
<feature type="signal peptide" evidence="1">
    <location>
        <begin position="1"/>
        <end position="21"/>
    </location>
</feature>
<keyword evidence="1" id="KW-0732">Signal</keyword>
<dbReference type="EMBL" id="CP027860">
    <property type="protein sequence ID" value="AVP99057.1"/>
    <property type="molecule type" value="Genomic_DNA"/>
</dbReference>
<name>A0A2P1PW23_9GAMM</name>
<evidence type="ECO:0000259" key="2">
    <source>
        <dbReference type="Pfam" id="PF20032"/>
    </source>
</evidence>
<dbReference type="OrthoDB" id="8066319at2"/>
<feature type="chain" id="PRO_5015177482" description="ADYC domain-containing protein" evidence="1">
    <location>
        <begin position="22"/>
        <end position="271"/>
    </location>
</feature>
<organism evidence="3 4">
    <name type="scientific">Ahniella affigens</name>
    <dbReference type="NCBI Taxonomy" id="2021234"/>
    <lineage>
        <taxon>Bacteria</taxon>
        <taxon>Pseudomonadati</taxon>
        <taxon>Pseudomonadota</taxon>
        <taxon>Gammaproteobacteria</taxon>
        <taxon>Lysobacterales</taxon>
        <taxon>Rhodanobacteraceae</taxon>
        <taxon>Ahniella</taxon>
    </lineage>
</organism>